<evidence type="ECO:0000256" key="1">
    <source>
        <dbReference type="SAM" id="MobiDB-lite"/>
    </source>
</evidence>
<proteinExistence type="predicted"/>
<feature type="region of interest" description="Disordered" evidence="1">
    <location>
        <begin position="91"/>
        <end position="113"/>
    </location>
</feature>
<organism evidence="2 3">
    <name type="scientific">Colletotrichum destructivum</name>
    <dbReference type="NCBI Taxonomy" id="34406"/>
    <lineage>
        <taxon>Eukaryota</taxon>
        <taxon>Fungi</taxon>
        <taxon>Dikarya</taxon>
        <taxon>Ascomycota</taxon>
        <taxon>Pezizomycotina</taxon>
        <taxon>Sordariomycetes</taxon>
        <taxon>Hypocreomycetidae</taxon>
        <taxon>Glomerellales</taxon>
        <taxon>Glomerellaceae</taxon>
        <taxon>Colletotrichum</taxon>
        <taxon>Colletotrichum destructivum species complex</taxon>
    </lineage>
</organism>
<gene>
    <name evidence="2" type="ORF">CDEST_01920</name>
</gene>
<accession>A0AAX4I129</accession>
<dbReference type="Proteomes" id="UP001322277">
    <property type="component" value="Chromosome 1"/>
</dbReference>
<evidence type="ECO:0000313" key="2">
    <source>
        <dbReference type="EMBL" id="WQF76906.1"/>
    </source>
</evidence>
<dbReference type="Pfam" id="PF12796">
    <property type="entry name" value="Ank_2"/>
    <property type="match status" value="1"/>
</dbReference>
<feature type="compositionally biased region" description="Polar residues" evidence="1">
    <location>
        <begin position="91"/>
        <end position="108"/>
    </location>
</feature>
<dbReference type="GeneID" id="87938423"/>
<name>A0AAX4I129_9PEZI</name>
<sequence>MRAICCFLNKRFDDGQTFKYHAVMMRCFLALLQHPERTWLTDCLVMIIRFARRWTKASPHAMEHLDQHSSDLLIDSNPYSLDFEETIASSDSWSSGVNTPSSSGNSLTERGVIPTQDVPMDELSYQEYEYPDPSESPSAWRALDGSSETTDLTLASSGDWHRYQEQQEADRTDLNDFIFHVLVRTPERLFRREVSTDAWHQHQLDCGRKTQALRHAITSSTNLFLRGSIGDTILHTLAGDFGLPNLSAETEGYDILQRLFDIGPDGFGSSVKSCCLSMIDSQNDGYRMIDGAPAEPFMHTPLGVAILYNNLACAELLLQHGAGANIPGEWGQRPLFFAYRNNSEEAVKLLTAYGACL</sequence>
<dbReference type="KEGG" id="cdet:87938423"/>
<dbReference type="InterPro" id="IPR036770">
    <property type="entry name" value="Ankyrin_rpt-contain_sf"/>
</dbReference>
<dbReference type="InterPro" id="IPR002110">
    <property type="entry name" value="Ankyrin_rpt"/>
</dbReference>
<protein>
    <submittedName>
        <fullName evidence="2">Ankyrin repeat-containing domain superfamily</fullName>
    </submittedName>
</protein>
<keyword evidence="3" id="KW-1185">Reference proteome</keyword>
<dbReference type="EMBL" id="CP137305">
    <property type="protein sequence ID" value="WQF76906.1"/>
    <property type="molecule type" value="Genomic_DNA"/>
</dbReference>
<dbReference type="SUPFAM" id="SSF48403">
    <property type="entry name" value="Ankyrin repeat"/>
    <property type="match status" value="1"/>
</dbReference>
<reference evidence="3" key="1">
    <citation type="journal article" date="2023" name="bioRxiv">
        <title>Complete genome of the Medicago anthracnose fungus, Colletotrichum destructivum, reveals a mini-chromosome-like region within a core chromosome.</title>
        <authorList>
            <person name="Lapalu N."/>
            <person name="Simon A."/>
            <person name="Lu A."/>
            <person name="Plaumann P.-L."/>
            <person name="Amselem J."/>
            <person name="Pigne S."/>
            <person name="Auger A."/>
            <person name="Koch C."/>
            <person name="Dallery J.-F."/>
            <person name="O'Connell R.J."/>
        </authorList>
    </citation>
    <scope>NUCLEOTIDE SEQUENCE [LARGE SCALE GENOMIC DNA]</scope>
    <source>
        <strain evidence="3">CBS 520.97</strain>
    </source>
</reference>
<dbReference type="AlphaFoldDB" id="A0AAX4I129"/>
<dbReference type="RefSeq" id="XP_062774130.1">
    <property type="nucleotide sequence ID" value="XM_062918079.1"/>
</dbReference>
<dbReference type="Gene3D" id="1.25.40.20">
    <property type="entry name" value="Ankyrin repeat-containing domain"/>
    <property type="match status" value="1"/>
</dbReference>
<evidence type="ECO:0000313" key="3">
    <source>
        <dbReference type="Proteomes" id="UP001322277"/>
    </source>
</evidence>